<protein>
    <submittedName>
        <fullName evidence="1">Uncharacterized protein</fullName>
    </submittedName>
</protein>
<organism evidence="1 2">
    <name type="scientific">Candidatus Yanofskybacteria bacterium RIFOXYD1_FULL_42_10</name>
    <dbReference type="NCBI Taxonomy" id="1802718"/>
    <lineage>
        <taxon>Bacteria</taxon>
        <taxon>Candidatus Yanofskyibacteriota</taxon>
    </lineage>
</organism>
<accession>A0A1F8HXB0</accession>
<dbReference type="AlphaFoldDB" id="A0A1F8HXB0"/>
<evidence type="ECO:0000313" key="2">
    <source>
        <dbReference type="Proteomes" id="UP000178043"/>
    </source>
</evidence>
<dbReference type="EMBL" id="MGLG01000008">
    <property type="protein sequence ID" value="OGN41556.1"/>
    <property type="molecule type" value="Genomic_DNA"/>
</dbReference>
<sequence>MKSWKRITLVIFVLIGGTMSFGYWSINQFDIALDNISAPYFANTHSVYPVRGNASNGVYPPKDGLASVSIETSGKLTTSTGSELASASQEVSEELATSTDPGLFFTFPKKDTKVYIGCTYPISWQSTTMISSLEAALIDAGAREAVEPKTSGLAKENTIEKESQNLNWKVGFSIWPGAYYIKVSKINGVEAEFRSQVFKISQMPKGIDEKEKINICRESSG</sequence>
<comment type="caution">
    <text evidence="1">The sequence shown here is derived from an EMBL/GenBank/DDBJ whole genome shotgun (WGS) entry which is preliminary data.</text>
</comment>
<gene>
    <name evidence="1" type="ORF">A2606_03120</name>
</gene>
<reference evidence="1 2" key="1">
    <citation type="journal article" date="2016" name="Nat. Commun.">
        <title>Thousands of microbial genomes shed light on interconnected biogeochemical processes in an aquifer system.</title>
        <authorList>
            <person name="Anantharaman K."/>
            <person name="Brown C.T."/>
            <person name="Hug L.A."/>
            <person name="Sharon I."/>
            <person name="Castelle C.J."/>
            <person name="Probst A.J."/>
            <person name="Thomas B.C."/>
            <person name="Singh A."/>
            <person name="Wilkins M.J."/>
            <person name="Karaoz U."/>
            <person name="Brodie E.L."/>
            <person name="Williams K.H."/>
            <person name="Hubbard S.S."/>
            <person name="Banfield J.F."/>
        </authorList>
    </citation>
    <scope>NUCLEOTIDE SEQUENCE [LARGE SCALE GENOMIC DNA]</scope>
</reference>
<name>A0A1F8HXB0_9BACT</name>
<proteinExistence type="predicted"/>
<evidence type="ECO:0000313" key="1">
    <source>
        <dbReference type="EMBL" id="OGN41556.1"/>
    </source>
</evidence>
<dbReference type="Proteomes" id="UP000178043">
    <property type="component" value="Unassembled WGS sequence"/>
</dbReference>